<dbReference type="SUPFAM" id="SSF56784">
    <property type="entry name" value="HAD-like"/>
    <property type="match status" value="1"/>
</dbReference>
<dbReference type="STRING" id="938405.SAMN02927895_03383"/>
<dbReference type="GO" id="GO:0005829">
    <property type="term" value="C:cytosol"/>
    <property type="evidence" value="ECO:0007669"/>
    <property type="project" value="TreeGrafter"/>
</dbReference>
<dbReference type="AlphaFoldDB" id="A0A1G6TRR3"/>
<dbReference type="InterPro" id="IPR023198">
    <property type="entry name" value="PGP-like_dom2"/>
</dbReference>
<reference evidence="1 2" key="1">
    <citation type="submission" date="2016-10" db="EMBL/GenBank/DDBJ databases">
        <authorList>
            <person name="de Groot N.N."/>
        </authorList>
    </citation>
    <scope>NUCLEOTIDE SEQUENCE [LARGE SCALE GENOMIC DNA]</scope>
    <source>
        <strain evidence="1 2">CPCC 100156</strain>
    </source>
</reference>
<dbReference type="SFLD" id="SFLDS00003">
    <property type="entry name" value="Haloacid_Dehalogenase"/>
    <property type="match status" value="1"/>
</dbReference>
<keyword evidence="2" id="KW-1185">Reference proteome</keyword>
<name>A0A1G6TRR3_9PROT</name>
<dbReference type="GO" id="GO:0008967">
    <property type="term" value="F:phosphoglycolate phosphatase activity"/>
    <property type="evidence" value="ECO:0007669"/>
    <property type="project" value="TreeGrafter"/>
</dbReference>
<dbReference type="Gene3D" id="3.40.50.1000">
    <property type="entry name" value="HAD superfamily/HAD-like"/>
    <property type="match status" value="1"/>
</dbReference>
<dbReference type="NCBIfam" id="TIGR01549">
    <property type="entry name" value="HAD-SF-IA-v1"/>
    <property type="match status" value="1"/>
</dbReference>
<evidence type="ECO:0000313" key="1">
    <source>
        <dbReference type="EMBL" id="SDD31783.1"/>
    </source>
</evidence>
<dbReference type="RefSeq" id="WP_090663603.1">
    <property type="nucleotide sequence ID" value="NZ_FMZX01000006.1"/>
</dbReference>
<dbReference type="InterPro" id="IPR041492">
    <property type="entry name" value="HAD_2"/>
</dbReference>
<accession>A0A1G6TRR3</accession>
<dbReference type="InterPro" id="IPR036412">
    <property type="entry name" value="HAD-like_sf"/>
</dbReference>
<proteinExistence type="predicted"/>
<dbReference type="InterPro" id="IPR050155">
    <property type="entry name" value="HAD-like_hydrolase_sf"/>
</dbReference>
<dbReference type="Gene3D" id="1.10.150.240">
    <property type="entry name" value="Putative phosphatase, domain 2"/>
    <property type="match status" value="1"/>
</dbReference>
<dbReference type="PANTHER" id="PTHR43434:SF16">
    <property type="entry name" value="BLL8046 PROTEIN"/>
    <property type="match status" value="1"/>
</dbReference>
<dbReference type="PANTHER" id="PTHR43434">
    <property type="entry name" value="PHOSPHOGLYCOLATE PHOSPHATASE"/>
    <property type="match status" value="1"/>
</dbReference>
<dbReference type="Proteomes" id="UP000198925">
    <property type="component" value="Unassembled WGS sequence"/>
</dbReference>
<dbReference type="SFLD" id="SFLDG01129">
    <property type="entry name" value="C1.5:_HAD__Beta-PGM__Phosphata"/>
    <property type="match status" value="1"/>
</dbReference>
<evidence type="ECO:0000313" key="2">
    <source>
        <dbReference type="Proteomes" id="UP000198925"/>
    </source>
</evidence>
<dbReference type="SFLD" id="SFLDG01135">
    <property type="entry name" value="C1.5.6:_HAD__Beta-PGM__Phospha"/>
    <property type="match status" value="1"/>
</dbReference>
<dbReference type="InterPro" id="IPR006439">
    <property type="entry name" value="HAD-SF_hydro_IA"/>
</dbReference>
<dbReference type="GO" id="GO:0006281">
    <property type="term" value="P:DNA repair"/>
    <property type="evidence" value="ECO:0007669"/>
    <property type="project" value="TreeGrafter"/>
</dbReference>
<dbReference type="EMBL" id="FMZX01000006">
    <property type="protein sequence ID" value="SDD31783.1"/>
    <property type="molecule type" value="Genomic_DNA"/>
</dbReference>
<gene>
    <name evidence="1" type="ORF">SAMN04487779_1006169</name>
</gene>
<protein>
    <submittedName>
        <fullName evidence="1">Haloacid dehalogenase superfamily, subfamily IA, variant 3 with third motif having DD or ED/haloacid dehalogenase superfamily, subfamily IA, variant 1 with third motif having Dx(3-4)D or Dx(3-4)E</fullName>
    </submittedName>
</protein>
<dbReference type="InterPro" id="IPR023214">
    <property type="entry name" value="HAD_sf"/>
</dbReference>
<dbReference type="Pfam" id="PF13419">
    <property type="entry name" value="HAD_2"/>
    <property type="match status" value="1"/>
</dbReference>
<organism evidence="1 2">
    <name type="scientific">Belnapia rosea</name>
    <dbReference type="NCBI Taxonomy" id="938405"/>
    <lineage>
        <taxon>Bacteria</taxon>
        <taxon>Pseudomonadati</taxon>
        <taxon>Pseudomonadota</taxon>
        <taxon>Alphaproteobacteria</taxon>
        <taxon>Acetobacterales</taxon>
        <taxon>Roseomonadaceae</taxon>
        <taxon>Belnapia</taxon>
    </lineage>
</organism>
<sequence>MVKAVIFDVDGTLIDTNDLHVASWVETFRRFGHEVAQDAVRGQIGKGSDQLMPVFLPPELVERRGEEIAAARTALFLQDYVGQARAFPGVRPLFERLHRAGQRIILATSAKGKELERYREILGVDDLIDDAVTSDDAEHSKPSPDIFQAALSRLAPLTAAEASVVGDTPYDAQAAGKAGLSTIGLLCGGFSAATLREAGCVALYRDPAELLAQLDHSPLAAR</sequence>